<feature type="non-terminal residue" evidence="3">
    <location>
        <position position="126"/>
    </location>
</feature>
<reference evidence="3" key="1">
    <citation type="journal article" date="2014" name="Front. Microbiol.">
        <title>High frequency of phylogenetically diverse reductive dehalogenase-homologous genes in deep subseafloor sedimentary metagenomes.</title>
        <authorList>
            <person name="Kawai M."/>
            <person name="Futagami T."/>
            <person name="Toyoda A."/>
            <person name="Takaki Y."/>
            <person name="Nishi S."/>
            <person name="Hori S."/>
            <person name="Arai W."/>
            <person name="Tsubouchi T."/>
            <person name="Morono Y."/>
            <person name="Uchiyama I."/>
            <person name="Ito T."/>
            <person name="Fujiyama A."/>
            <person name="Inagaki F."/>
            <person name="Takami H."/>
        </authorList>
    </citation>
    <scope>NUCLEOTIDE SEQUENCE</scope>
    <source>
        <strain evidence="3">Expedition CK06-06</strain>
    </source>
</reference>
<feature type="transmembrane region" description="Helical" evidence="1">
    <location>
        <begin position="21"/>
        <end position="48"/>
    </location>
</feature>
<dbReference type="EMBL" id="BARS01036503">
    <property type="protein sequence ID" value="GAG15891.1"/>
    <property type="molecule type" value="Genomic_DNA"/>
</dbReference>
<keyword evidence="1" id="KW-0812">Transmembrane</keyword>
<name>X0WT62_9ZZZZ</name>
<keyword evidence="1" id="KW-1133">Transmembrane helix</keyword>
<evidence type="ECO:0000259" key="2">
    <source>
        <dbReference type="Pfam" id="PF07811"/>
    </source>
</evidence>
<keyword evidence="1" id="KW-0472">Membrane</keyword>
<sequence>MTYRQQNPKAPGEWRFGRRGTAMVEFVLVLPLLLTVLALTFFFGWAMMHKHQVSAADRYAAWRRVETGRWPSEDRINEVCFADRAKDVDLVSEAAVRQTARDLVDVAGQQGAPVELLADELVIGRY</sequence>
<dbReference type="AlphaFoldDB" id="X0WT62"/>
<evidence type="ECO:0000256" key="1">
    <source>
        <dbReference type="SAM" id="Phobius"/>
    </source>
</evidence>
<gene>
    <name evidence="3" type="ORF">S01H1_56101</name>
</gene>
<organism evidence="3">
    <name type="scientific">marine sediment metagenome</name>
    <dbReference type="NCBI Taxonomy" id="412755"/>
    <lineage>
        <taxon>unclassified sequences</taxon>
        <taxon>metagenomes</taxon>
        <taxon>ecological metagenomes</taxon>
    </lineage>
</organism>
<protein>
    <recommendedName>
        <fullName evidence="2">TadE-like domain-containing protein</fullName>
    </recommendedName>
</protein>
<feature type="domain" description="TadE-like" evidence="2">
    <location>
        <begin position="20"/>
        <end position="60"/>
    </location>
</feature>
<proteinExistence type="predicted"/>
<dbReference type="InterPro" id="IPR012495">
    <property type="entry name" value="TadE-like_dom"/>
</dbReference>
<comment type="caution">
    <text evidence="3">The sequence shown here is derived from an EMBL/GenBank/DDBJ whole genome shotgun (WGS) entry which is preliminary data.</text>
</comment>
<dbReference type="Pfam" id="PF07811">
    <property type="entry name" value="TadE"/>
    <property type="match status" value="1"/>
</dbReference>
<evidence type="ECO:0000313" key="3">
    <source>
        <dbReference type="EMBL" id="GAG15891.1"/>
    </source>
</evidence>
<accession>X0WT62</accession>